<proteinExistence type="predicted"/>
<keyword evidence="2" id="KW-0732">Signal</keyword>
<evidence type="ECO:0000256" key="1">
    <source>
        <dbReference type="SAM" id="MobiDB-lite"/>
    </source>
</evidence>
<reference evidence="4 5" key="1">
    <citation type="submission" date="2014-04" db="EMBL/GenBank/DDBJ databases">
        <title>Evolutionary Origins and Diversification of the Mycorrhizal Mutualists.</title>
        <authorList>
            <consortium name="DOE Joint Genome Institute"/>
            <consortium name="Mycorrhizal Genomics Consortium"/>
            <person name="Kohler A."/>
            <person name="Kuo A."/>
            <person name="Nagy L.G."/>
            <person name="Floudas D."/>
            <person name="Copeland A."/>
            <person name="Barry K.W."/>
            <person name="Cichocki N."/>
            <person name="Veneault-Fourrey C."/>
            <person name="LaButti K."/>
            <person name="Lindquist E.A."/>
            <person name="Lipzen A."/>
            <person name="Lundell T."/>
            <person name="Morin E."/>
            <person name="Murat C."/>
            <person name="Riley R."/>
            <person name="Ohm R."/>
            <person name="Sun H."/>
            <person name="Tunlid A."/>
            <person name="Henrissat B."/>
            <person name="Grigoriev I.V."/>
            <person name="Hibbett D.S."/>
            <person name="Martin F."/>
        </authorList>
    </citation>
    <scope>NUCLEOTIDE SEQUENCE [LARGE SCALE GENOMIC DNA]</scope>
    <source>
        <strain evidence="4 5">MD-312</strain>
    </source>
</reference>
<dbReference type="PANTHER" id="PTHR23092">
    <property type="entry name" value="POLY(A) RNA POLYMERASE"/>
    <property type="match status" value="1"/>
</dbReference>
<organism evidence="4 5">
    <name type="scientific">Hydnomerulius pinastri MD-312</name>
    <dbReference type="NCBI Taxonomy" id="994086"/>
    <lineage>
        <taxon>Eukaryota</taxon>
        <taxon>Fungi</taxon>
        <taxon>Dikarya</taxon>
        <taxon>Basidiomycota</taxon>
        <taxon>Agaricomycotina</taxon>
        <taxon>Agaricomycetes</taxon>
        <taxon>Agaricomycetidae</taxon>
        <taxon>Boletales</taxon>
        <taxon>Boletales incertae sedis</taxon>
        <taxon>Leucogyrophana</taxon>
    </lineage>
</organism>
<dbReference type="GO" id="GO:0010605">
    <property type="term" value="P:negative regulation of macromolecule metabolic process"/>
    <property type="evidence" value="ECO:0007669"/>
    <property type="project" value="UniProtKB-ARBA"/>
</dbReference>
<dbReference type="InterPro" id="IPR045862">
    <property type="entry name" value="Trf4-like"/>
</dbReference>
<dbReference type="InterPro" id="IPR054708">
    <property type="entry name" value="MTPAP-like_central"/>
</dbReference>
<feature type="chain" id="PRO_5002205488" evidence="2">
    <location>
        <begin position="25"/>
        <end position="266"/>
    </location>
</feature>
<dbReference type="AlphaFoldDB" id="A0A0C9VKY3"/>
<evidence type="ECO:0000259" key="3">
    <source>
        <dbReference type="Pfam" id="PF22600"/>
    </source>
</evidence>
<name>A0A0C9VKY3_9AGAM</name>
<dbReference type="GO" id="GO:0005730">
    <property type="term" value="C:nucleolus"/>
    <property type="evidence" value="ECO:0007669"/>
    <property type="project" value="TreeGrafter"/>
</dbReference>
<dbReference type="HOGENOM" id="CLU_1046058_0_0_1"/>
<dbReference type="GO" id="GO:1990817">
    <property type="term" value="F:poly(A) RNA polymerase activity"/>
    <property type="evidence" value="ECO:0007669"/>
    <property type="project" value="InterPro"/>
</dbReference>
<evidence type="ECO:0000256" key="2">
    <source>
        <dbReference type="SAM" id="SignalP"/>
    </source>
</evidence>
<dbReference type="Proteomes" id="UP000053820">
    <property type="component" value="Unassembled WGS sequence"/>
</dbReference>
<dbReference type="OrthoDB" id="2618423at2759"/>
<accession>A0A0C9VKY3</accession>
<protein>
    <submittedName>
        <fullName evidence="4">Unplaced genomic scaffold scaffold_137, whole genome shotgun sequence</fullName>
    </submittedName>
</protein>
<dbReference type="SUPFAM" id="SSF81301">
    <property type="entry name" value="Nucleotidyltransferase"/>
    <property type="match status" value="1"/>
</dbReference>
<dbReference type="GO" id="GO:0003729">
    <property type="term" value="F:mRNA binding"/>
    <property type="evidence" value="ECO:0007669"/>
    <property type="project" value="TreeGrafter"/>
</dbReference>
<feature type="region of interest" description="Disordered" evidence="1">
    <location>
        <begin position="247"/>
        <end position="266"/>
    </location>
</feature>
<dbReference type="GO" id="GO:0043634">
    <property type="term" value="P:polyadenylation-dependent ncRNA catabolic process"/>
    <property type="evidence" value="ECO:0007669"/>
    <property type="project" value="TreeGrafter"/>
</dbReference>
<dbReference type="Gene3D" id="3.30.460.10">
    <property type="entry name" value="Beta Polymerase, domain 2"/>
    <property type="match status" value="1"/>
</dbReference>
<gene>
    <name evidence="4" type="ORF">HYDPIDRAFT_171365</name>
</gene>
<dbReference type="PANTHER" id="PTHR23092:SF15">
    <property type="entry name" value="INACTIVE NON-CANONICAL POLY(A) RNA POLYMERASE PROTEIN TRF4-2-RELATED"/>
    <property type="match status" value="1"/>
</dbReference>
<dbReference type="EMBL" id="KN839971">
    <property type="protein sequence ID" value="KIJ58200.1"/>
    <property type="molecule type" value="Genomic_DNA"/>
</dbReference>
<feature type="domain" description="Poly(A) RNA polymerase mitochondrial-like central palm" evidence="3">
    <location>
        <begin position="60"/>
        <end position="190"/>
    </location>
</feature>
<dbReference type="InterPro" id="IPR043519">
    <property type="entry name" value="NT_sf"/>
</dbReference>
<dbReference type="GO" id="GO:0031499">
    <property type="term" value="C:TRAMP complex"/>
    <property type="evidence" value="ECO:0007669"/>
    <property type="project" value="TreeGrafter"/>
</dbReference>
<evidence type="ECO:0000313" key="4">
    <source>
        <dbReference type="EMBL" id="KIJ58200.1"/>
    </source>
</evidence>
<evidence type="ECO:0000313" key="5">
    <source>
        <dbReference type="Proteomes" id="UP000053820"/>
    </source>
</evidence>
<dbReference type="GO" id="GO:0031123">
    <property type="term" value="P:RNA 3'-end processing"/>
    <property type="evidence" value="ECO:0007669"/>
    <property type="project" value="TreeGrafter"/>
</dbReference>
<keyword evidence="5" id="KW-1185">Reference proteome</keyword>
<feature type="signal peptide" evidence="2">
    <location>
        <begin position="1"/>
        <end position="24"/>
    </location>
</feature>
<sequence length="266" mass="29816">MTSRNPLTVVLALCLLLVSNRFYASPDYKEVSGRPDVAIQNTPWIQSLDIWGDENATQRLHDEVIAFSRYTSPTATGGFAREQVYDLLYKLLQKQFNRSQIDVFGSAAQGLVVLDGSFHPSDKDTDILVMTRRSMDSERMKDSLYQLSMLINNAGLTDYVEVRYSAKVPIVNFQTTPAFGCLRFDISFNSQGLPTVPIVRKYVREMPALRLLLSALKSFMKQRKLSRDGGINDYALLDDIILAGTPPSDPRRSSSTSGCFLRSATH</sequence>
<dbReference type="Pfam" id="PF22600">
    <property type="entry name" value="MTPAP-like_central"/>
    <property type="match status" value="1"/>
</dbReference>